<evidence type="ECO:0000313" key="1">
    <source>
        <dbReference type="EMBL" id="CAG5105821.1"/>
    </source>
</evidence>
<name>A0ABN7SY50_OIKDI</name>
<accession>A0ABN7SY50</accession>
<gene>
    <name evidence="1" type="ORF">OKIOD_LOCUS11250</name>
</gene>
<dbReference type="EMBL" id="OU015566">
    <property type="protein sequence ID" value="CAG5105821.1"/>
    <property type="molecule type" value="Genomic_DNA"/>
</dbReference>
<protein>
    <submittedName>
        <fullName evidence="1">Oidioi.mRNA.OKI2018_I69.chr1.g2485.t1.cds</fullName>
    </submittedName>
</protein>
<keyword evidence="2" id="KW-1185">Reference proteome</keyword>
<proteinExistence type="predicted"/>
<organism evidence="1 2">
    <name type="scientific">Oikopleura dioica</name>
    <name type="common">Tunicate</name>
    <dbReference type="NCBI Taxonomy" id="34765"/>
    <lineage>
        <taxon>Eukaryota</taxon>
        <taxon>Metazoa</taxon>
        <taxon>Chordata</taxon>
        <taxon>Tunicata</taxon>
        <taxon>Appendicularia</taxon>
        <taxon>Copelata</taxon>
        <taxon>Oikopleuridae</taxon>
        <taxon>Oikopleura</taxon>
    </lineage>
</organism>
<evidence type="ECO:0000313" key="2">
    <source>
        <dbReference type="Proteomes" id="UP001158576"/>
    </source>
</evidence>
<dbReference type="Proteomes" id="UP001158576">
    <property type="component" value="Chromosome 1"/>
</dbReference>
<sequence length="282" mass="32084">MSLKLFLFAVGTLAQTEIGSRVEPPDYVVTCECSLNSAVNQFTGRVDINKTAGCPYPRKEELEELYPDPIKRSFKAYTSFYNKTEDKYYCKVRAGHCIDIAHWQPRDEDLNEEGYPCHERKCAKKLYTMKGCVEFNQTNPVRDSTTKFRPSSCSGQYGEDEKRKNGSFTLKITGIAHVPLISGCNPICTGKDLIDKNEDLKKFACKTGCSFSRVYCCADDKCNTDLAKNYTPYEGFLYEEWQDQLEESIRTKRSQAFNSTSDSSIIKVKTYLYALVVLCTLL</sequence>
<reference evidence="1 2" key="1">
    <citation type="submission" date="2021-04" db="EMBL/GenBank/DDBJ databases">
        <authorList>
            <person name="Bliznina A."/>
        </authorList>
    </citation>
    <scope>NUCLEOTIDE SEQUENCE [LARGE SCALE GENOMIC DNA]</scope>
</reference>